<dbReference type="EMBL" id="LT629772">
    <property type="protein sequence ID" value="SDS37297.1"/>
    <property type="molecule type" value="Genomic_DNA"/>
</dbReference>
<dbReference type="PROSITE" id="PS51365">
    <property type="entry name" value="RENAL_DIPEPTIDASE_2"/>
    <property type="match status" value="1"/>
</dbReference>
<organism evidence="1 2">
    <name type="scientific">Microlunatus soli</name>
    <dbReference type="NCBI Taxonomy" id="630515"/>
    <lineage>
        <taxon>Bacteria</taxon>
        <taxon>Bacillati</taxon>
        <taxon>Actinomycetota</taxon>
        <taxon>Actinomycetes</taxon>
        <taxon>Propionibacteriales</taxon>
        <taxon>Propionibacteriaceae</taxon>
        <taxon>Microlunatus</taxon>
    </lineage>
</organism>
<name>A0A1H1RND0_9ACTN</name>
<dbReference type="Gene3D" id="3.20.20.140">
    <property type="entry name" value="Metal-dependent hydrolases"/>
    <property type="match status" value="1"/>
</dbReference>
<dbReference type="InterPro" id="IPR008257">
    <property type="entry name" value="Pept_M19"/>
</dbReference>
<evidence type="ECO:0000313" key="1">
    <source>
        <dbReference type="EMBL" id="SDS37297.1"/>
    </source>
</evidence>
<dbReference type="SUPFAM" id="SSF51556">
    <property type="entry name" value="Metallo-dependent hydrolases"/>
    <property type="match status" value="1"/>
</dbReference>
<dbReference type="InterPro" id="IPR032466">
    <property type="entry name" value="Metal_Hydrolase"/>
</dbReference>
<dbReference type="GO" id="GO:0006508">
    <property type="term" value="P:proteolysis"/>
    <property type="evidence" value="ECO:0007669"/>
    <property type="project" value="InterPro"/>
</dbReference>
<protein>
    <submittedName>
        <fullName evidence="1">Membrane dipeptidase</fullName>
    </submittedName>
</protein>
<accession>A0A1H1RND0</accession>
<proteinExistence type="predicted"/>
<dbReference type="GO" id="GO:0070573">
    <property type="term" value="F:metallodipeptidase activity"/>
    <property type="evidence" value="ECO:0007669"/>
    <property type="project" value="InterPro"/>
</dbReference>
<dbReference type="Proteomes" id="UP000199103">
    <property type="component" value="Chromosome I"/>
</dbReference>
<reference evidence="1 2" key="1">
    <citation type="submission" date="2016-10" db="EMBL/GenBank/DDBJ databases">
        <authorList>
            <person name="de Groot N.N."/>
        </authorList>
    </citation>
    <scope>NUCLEOTIDE SEQUENCE [LARGE SCALE GENOMIC DNA]</scope>
    <source>
        <strain evidence="1 2">DSM 21800</strain>
    </source>
</reference>
<dbReference type="PANTHER" id="PTHR10443">
    <property type="entry name" value="MICROSOMAL DIPEPTIDASE"/>
    <property type="match status" value="1"/>
</dbReference>
<evidence type="ECO:0000313" key="2">
    <source>
        <dbReference type="Proteomes" id="UP000199103"/>
    </source>
</evidence>
<dbReference type="CDD" id="cd01301">
    <property type="entry name" value="rDP_like"/>
    <property type="match status" value="1"/>
</dbReference>
<sequence length="384" mass="41218">MTLSYLGVVDGHNDLPWEMRKIGYDFGVRDIAQPQPAMHTDLGRLRAGQVGGQFWSVYVPSSLAGQSAVTATLEQIDAVYSMIERYPDRLQLVTTAAGLAAAVQQQDGPIASLMGAEGGHSIDNSLGTLRSLYRLGVRYLTLTHNDNTDWADSATDEPAHDGLTAFGREVVAEMNRLGMMVDISHVAPATMRAALDTSEAPVIFSHSSARAVCDHPRDVPDDVLSRLADNGGTCMITFVPGFVSPAVREWTLEYDAAVTNAGIDPDDHDALKAFEDGYTVERPKATLADVVAHAEHVRELAGIDHIGVGGDFDGVGSLPVGLQDVSTYPALFAALSERGWSDEDLLKMAHGNICRTFADVEQCATKIKAERGPSLATIAIDQEQ</sequence>
<dbReference type="AlphaFoldDB" id="A0A1H1RND0"/>
<dbReference type="STRING" id="630515.SAMN04489812_1715"/>
<dbReference type="RefSeq" id="WP_231920243.1">
    <property type="nucleotide sequence ID" value="NZ_LT629772.1"/>
</dbReference>
<dbReference type="PANTHER" id="PTHR10443:SF12">
    <property type="entry name" value="DIPEPTIDASE"/>
    <property type="match status" value="1"/>
</dbReference>
<gene>
    <name evidence="1" type="ORF">SAMN04489812_1715</name>
</gene>
<dbReference type="Pfam" id="PF01244">
    <property type="entry name" value="Peptidase_M19"/>
    <property type="match status" value="1"/>
</dbReference>
<keyword evidence="2" id="KW-1185">Reference proteome</keyword>